<dbReference type="STRING" id="105785.A0A2J7QI67"/>
<protein>
    <recommendedName>
        <fullName evidence="3">Reverse transcriptase domain-containing protein</fullName>
    </recommendedName>
</protein>
<dbReference type="InParanoid" id="A0A2J7QI67"/>
<comment type="caution">
    <text evidence="1">The sequence shown here is derived from an EMBL/GenBank/DDBJ whole genome shotgun (WGS) entry which is preliminary data.</text>
</comment>
<dbReference type="EMBL" id="NEVH01013958">
    <property type="protein sequence ID" value="PNF28280.1"/>
    <property type="molecule type" value="Genomic_DNA"/>
</dbReference>
<gene>
    <name evidence="1" type="ORF">B7P43_G05706</name>
</gene>
<sequence>MFVLKLIGDHQCGFRRNRSTTDQIFCTRQMLEKKWEYDGTVGHQVGLKLNGTHQLLVYADDVNLLGDNVDTIKKLEGVSSIRNLRTRHAVVPFNF</sequence>
<dbReference type="Proteomes" id="UP000235965">
    <property type="component" value="Unassembled WGS sequence"/>
</dbReference>
<organism evidence="1 2">
    <name type="scientific">Cryptotermes secundus</name>
    <dbReference type="NCBI Taxonomy" id="105785"/>
    <lineage>
        <taxon>Eukaryota</taxon>
        <taxon>Metazoa</taxon>
        <taxon>Ecdysozoa</taxon>
        <taxon>Arthropoda</taxon>
        <taxon>Hexapoda</taxon>
        <taxon>Insecta</taxon>
        <taxon>Pterygota</taxon>
        <taxon>Neoptera</taxon>
        <taxon>Polyneoptera</taxon>
        <taxon>Dictyoptera</taxon>
        <taxon>Blattodea</taxon>
        <taxon>Blattoidea</taxon>
        <taxon>Termitoidae</taxon>
        <taxon>Kalotermitidae</taxon>
        <taxon>Cryptotermitinae</taxon>
        <taxon>Cryptotermes</taxon>
    </lineage>
</organism>
<dbReference type="AlphaFoldDB" id="A0A2J7QI67"/>
<keyword evidence="2" id="KW-1185">Reference proteome</keyword>
<reference evidence="1 2" key="1">
    <citation type="submission" date="2017-12" db="EMBL/GenBank/DDBJ databases">
        <title>Hemimetabolous genomes reveal molecular basis of termite eusociality.</title>
        <authorList>
            <person name="Harrison M.C."/>
            <person name="Jongepier E."/>
            <person name="Robertson H.M."/>
            <person name="Arning N."/>
            <person name="Bitard-Feildel T."/>
            <person name="Chao H."/>
            <person name="Childers C.P."/>
            <person name="Dinh H."/>
            <person name="Doddapaneni H."/>
            <person name="Dugan S."/>
            <person name="Gowin J."/>
            <person name="Greiner C."/>
            <person name="Han Y."/>
            <person name="Hu H."/>
            <person name="Hughes D.S.T."/>
            <person name="Huylmans A.-K."/>
            <person name="Kemena C."/>
            <person name="Kremer L.P.M."/>
            <person name="Lee S.L."/>
            <person name="Lopez-Ezquerra A."/>
            <person name="Mallet L."/>
            <person name="Monroy-Kuhn J.M."/>
            <person name="Moser A."/>
            <person name="Murali S.C."/>
            <person name="Muzny D.M."/>
            <person name="Otani S."/>
            <person name="Piulachs M.-D."/>
            <person name="Poelchau M."/>
            <person name="Qu J."/>
            <person name="Schaub F."/>
            <person name="Wada-Katsumata A."/>
            <person name="Worley K.C."/>
            <person name="Xie Q."/>
            <person name="Ylla G."/>
            <person name="Poulsen M."/>
            <person name="Gibbs R.A."/>
            <person name="Schal C."/>
            <person name="Richards S."/>
            <person name="Belles X."/>
            <person name="Korb J."/>
            <person name="Bornberg-Bauer E."/>
        </authorList>
    </citation>
    <scope>NUCLEOTIDE SEQUENCE [LARGE SCALE GENOMIC DNA]</scope>
    <source>
        <tissue evidence="1">Whole body</tissue>
    </source>
</reference>
<evidence type="ECO:0000313" key="1">
    <source>
        <dbReference type="EMBL" id="PNF28280.1"/>
    </source>
</evidence>
<evidence type="ECO:0008006" key="3">
    <source>
        <dbReference type="Google" id="ProtNLM"/>
    </source>
</evidence>
<accession>A0A2J7QI67</accession>
<name>A0A2J7QI67_9NEOP</name>
<evidence type="ECO:0000313" key="2">
    <source>
        <dbReference type="Proteomes" id="UP000235965"/>
    </source>
</evidence>
<proteinExistence type="predicted"/>